<dbReference type="AlphaFoldDB" id="A0A558R678"/>
<gene>
    <name evidence="7 8" type="primary">mltG</name>
    <name evidence="8" type="ORF">FOY91_08610</name>
</gene>
<dbReference type="FunFam" id="3.30.160.60:FF:000242">
    <property type="entry name" value="Endolytic murein transglycosylase"/>
    <property type="match status" value="1"/>
</dbReference>
<dbReference type="EMBL" id="VNIM01000027">
    <property type="protein sequence ID" value="TVV74886.1"/>
    <property type="molecule type" value="Genomic_DNA"/>
</dbReference>
<evidence type="ECO:0000313" key="8">
    <source>
        <dbReference type="EMBL" id="TVV74886.1"/>
    </source>
</evidence>
<comment type="function">
    <text evidence="7">Functions as a peptidoglycan terminase that cleaves nascent peptidoglycan strands endolytically to terminate their elongation.</text>
</comment>
<dbReference type="Gene3D" id="3.30.160.60">
    <property type="entry name" value="Classic Zinc Finger"/>
    <property type="match status" value="1"/>
</dbReference>
<sequence>MARGRRRGGGGRLAILLLAAVVALLAASAGIVWWGWAGPGPAAQEFSFSVPEGATLTTAARRLEKAGAITSTSRFLRLARLFGSDASIRAGEYEVPAHASQADILALLQGGRTRQRFVTIPEGMPAVLVGERLAAEPLLTGPVPALPEGSVLPDSYSFEREDSRAAVVKRMRTAMDEALAAEWKTRKPTTAVKTPREALILASIVEKETALGAERRMVAAVYSNRLRTGMRLQADPTTIYPITKGKPLGRRIRKSELAAVNGYNTYAKAGLPEGPICNPGRAAIAAVLDPADSRALYFVADGKGGHVFAETLAQHNANVQRYYALRRAKGEM</sequence>
<dbReference type="Pfam" id="PF02618">
    <property type="entry name" value="YceG"/>
    <property type="match status" value="1"/>
</dbReference>
<keyword evidence="2 7" id="KW-0812">Transmembrane</keyword>
<feature type="site" description="Important for catalytic activity" evidence="7">
    <location>
        <position position="208"/>
    </location>
</feature>
<keyword evidence="6 7" id="KW-0961">Cell wall biogenesis/degradation</keyword>
<evidence type="ECO:0000313" key="9">
    <source>
        <dbReference type="Proteomes" id="UP000318681"/>
    </source>
</evidence>
<dbReference type="GO" id="GO:0005886">
    <property type="term" value="C:plasma membrane"/>
    <property type="evidence" value="ECO:0007669"/>
    <property type="project" value="UniProtKB-UniRule"/>
</dbReference>
<keyword evidence="9" id="KW-1185">Reference proteome</keyword>
<organism evidence="8 9">
    <name type="scientific">Alterirhizorhabdus solaris</name>
    <dbReference type="NCBI Taxonomy" id="2529389"/>
    <lineage>
        <taxon>Bacteria</taxon>
        <taxon>Pseudomonadati</taxon>
        <taxon>Pseudomonadota</taxon>
        <taxon>Alphaproteobacteria</taxon>
        <taxon>Sphingomonadales</taxon>
        <taxon>Rhizorhabdaceae</taxon>
        <taxon>Alterirhizorhabdus</taxon>
    </lineage>
</organism>
<evidence type="ECO:0000256" key="7">
    <source>
        <dbReference type="HAMAP-Rule" id="MF_02065"/>
    </source>
</evidence>
<keyword evidence="7" id="KW-0997">Cell inner membrane</keyword>
<evidence type="ECO:0000256" key="3">
    <source>
        <dbReference type="ARBA" id="ARBA00022989"/>
    </source>
</evidence>
<keyword evidence="5 7" id="KW-0456">Lyase</keyword>
<dbReference type="HAMAP" id="MF_02065">
    <property type="entry name" value="MltG"/>
    <property type="match status" value="1"/>
</dbReference>
<comment type="caution">
    <text evidence="8">The sequence shown here is derived from an EMBL/GenBank/DDBJ whole genome shotgun (WGS) entry which is preliminary data.</text>
</comment>
<accession>A0A558R678</accession>
<name>A0A558R678_9SPHN</name>
<dbReference type="RefSeq" id="WP_145150109.1">
    <property type="nucleotide sequence ID" value="NZ_VNIM01000027.1"/>
</dbReference>
<proteinExistence type="inferred from homology"/>
<dbReference type="GO" id="GO:0009252">
    <property type="term" value="P:peptidoglycan biosynthetic process"/>
    <property type="evidence" value="ECO:0007669"/>
    <property type="project" value="UniProtKB-UniRule"/>
</dbReference>
<evidence type="ECO:0000256" key="4">
    <source>
        <dbReference type="ARBA" id="ARBA00023136"/>
    </source>
</evidence>
<dbReference type="NCBIfam" id="TIGR00247">
    <property type="entry name" value="endolytic transglycosylase MltG"/>
    <property type="match status" value="1"/>
</dbReference>
<comment type="catalytic activity">
    <reaction evidence="7">
        <text>a peptidoglycan chain = a peptidoglycan chain with N-acetyl-1,6-anhydromuramyl-[peptide] at the reducing end + a peptidoglycan chain with N-acetylglucosamine at the non-reducing end.</text>
        <dbReference type="EC" id="4.2.2.29"/>
    </reaction>
</comment>
<dbReference type="Proteomes" id="UP000318681">
    <property type="component" value="Unassembled WGS sequence"/>
</dbReference>
<evidence type="ECO:0000256" key="1">
    <source>
        <dbReference type="ARBA" id="ARBA00022475"/>
    </source>
</evidence>
<dbReference type="CDD" id="cd08010">
    <property type="entry name" value="MltG_like"/>
    <property type="match status" value="1"/>
</dbReference>
<reference evidence="8 9" key="1">
    <citation type="submission" date="2019-07" db="EMBL/GenBank/DDBJ databases">
        <title>Sphingomonas solaris sp. nov., isolated from a solar panel from Boston, Massachusetts.</title>
        <authorList>
            <person name="Tanner K."/>
            <person name="Pascual J."/>
            <person name="Mancuso C."/>
            <person name="Pereto J."/>
            <person name="Khalil A."/>
            <person name="Vilanova C."/>
        </authorList>
    </citation>
    <scope>NUCLEOTIDE SEQUENCE [LARGE SCALE GENOMIC DNA]</scope>
    <source>
        <strain evidence="8 9">R4DWN</strain>
    </source>
</reference>
<keyword evidence="3 7" id="KW-1133">Transmembrane helix</keyword>
<comment type="similarity">
    <text evidence="7">Belongs to the transglycosylase MltG family.</text>
</comment>
<dbReference type="PANTHER" id="PTHR30518:SF2">
    <property type="entry name" value="ENDOLYTIC MUREIN TRANSGLYCOSYLASE"/>
    <property type="match status" value="1"/>
</dbReference>
<dbReference type="GO" id="GO:0008932">
    <property type="term" value="F:lytic endotransglycosylase activity"/>
    <property type="evidence" value="ECO:0007669"/>
    <property type="project" value="UniProtKB-UniRule"/>
</dbReference>
<keyword evidence="1 7" id="KW-1003">Cell membrane</keyword>
<evidence type="ECO:0000256" key="2">
    <source>
        <dbReference type="ARBA" id="ARBA00022692"/>
    </source>
</evidence>
<evidence type="ECO:0000256" key="5">
    <source>
        <dbReference type="ARBA" id="ARBA00023239"/>
    </source>
</evidence>
<keyword evidence="4 7" id="KW-0472">Membrane</keyword>
<evidence type="ECO:0000256" key="6">
    <source>
        <dbReference type="ARBA" id="ARBA00023316"/>
    </source>
</evidence>
<dbReference type="EC" id="4.2.2.29" evidence="7"/>
<dbReference type="OrthoDB" id="9814591at2"/>
<dbReference type="InterPro" id="IPR003770">
    <property type="entry name" value="MLTG-like"/>
</dbReference>
<dbReference type="PANTHER" id="PTHR30518">
    <property type="entry name" value="ENDOLYTIC MUREIN TRANSGLYCOSYLASE"/>
    <property type="match status" value="1"/>
</dbReference>
<dbReference type="Gene3D" id="3.30.1490.480">
    <property type="entry name" value="Endolytic murein transglycosylase"/>
    <property type="match status" value="1"/>
</dbReference>
<protein>
    <recommendedName>
        <fullName evidence="7">Endolytic murein transglycosylase</fullName>
        <ecNumber evidence="7">4.2.2.29</ecNumber>
    </recommendedName>
    <alternativeName>
        <fullName evidence="7">Peptidoglycan lytic transglycosylase</fullName>
    </alternativeName>
    <alternativeName>
        <fullName evidence="7">Peptidoglycan polymerization terminase</fullName>
    </alternativeName>
</protein>
<dbReference type="GO" id="GO:0071555">
    <property type="term" value="P:cell wall organization"/>
    <property type="evidence" value="ECO:0007669"/>
    <property type="project" value="UniProtKB-KW"/>
</dbReference>